<reference evidence="1 2" key="1">
    <citation type="submission" date="2012-09" db="EMBL/GenBank/DDBJ databases">
        <title>The Genome Sequence of Veillonella ratti ACS-216-V-COL6B.</title>
        <authorList>
            <consortium name="The Broad Institute Genome Sequencing Platform"/>
            <person name="Earl A."/>
            <person name="Ward D."/>
            <person name="Feldgarden M."/>
            <person name="Gevers D."/>
            <person name="Saerens B."/>
            <person name="Vaneechoutte M."/>
            <person name="Walker B."/>
            <person name="Young S.K."/>
            <person name="Zeng Q."/>
            <person name="Gargeya S."/>
            <person name="Fitzgerald M."/>
            <person name="Haas B."/>
            <person name="Abouelleil A."/>
            <person name="Alvarado L."/>
            <person name="Arachchi H.M."/>
            <person name="Berlin A."/>
            <person name="Chapman S.B."/>
            <person name="Goldberg J."/>
            <person name="Griggs A."/>
            <person name="Gujja S."/>
            <person name="Hansen M."/>
            <person name="Howarth C."/>
            <person name="Imamovic A."/>
            <person name="Larimer J."/>
            <person name="McCowen C."/>
            <person name="Montmayeur A."/>
            <person name="Murphy C."/>
            <person name="Neiman D."/>
            <person name="Pearson M."/>
            <person name="Priest M."/>
            <person name="Roberts A."/>
            <person name="Saif S."/>
            <person name="Shea T."/>
            <person name="Sisk P."/>
            <person name="Sykes S."/>
            <person name="Wortman J."/>
            <person name="Nusbaum C."/>
            <person name="Birren B."/>
        </authorList>
    </citation>
    <scope>NUCLEOTIDE SEQUENCE [LARGE SCALE GENOMIC DNA]</scope>
    <source>
        <strain evidence="1 2">ACS-216-V-Col6b</strain>
    </source>
</reference>
<evidence type="ECO:0008006" key="3">
    <source>
        <dbReference type="Google" id="ProtNLM"/>
    </source>
</evidence>
<dbReference type="EMBL" id="AHAF01000003">
    <property type="protein sequence ID" value="EKU79018.1"/>
    <property type="molecule type" value="Genomic_DNA"/>
</dbReference>
<sequence>MDNEKNLRILSINPFALAQMDNPTDEMKLTALRKNGMVLQFIKNPTPEMIDIALSNAPRAIQYIENPSHEILEQVVSKGWNNLGLIENPDESLVRLALAESGWAIQYVKAPSEELQILAVKSNYDAIKFIENPSKAVQLAAVGQNYQALSYIKEPVPEAIDFAVTLDPQAVRLLGTVTVDQALHFIGISSLITKYLPPDYMIPPIYLEERLKEILADENTSEQYVRDLLNCTYIGKHNKGFEADVVGLIDQFGTQKARRIAVDELLKF</sequence>
<dbReference type="HOGENOM" id="CLU_096018_0_0_9"/>
<dbReference type="OrthoDB" id="9803563at2"/>
<dbReference type="RefSeq" id="WP_006555713.1">
    <property type="nucleotide sequence ID" value="NZ_JH992936.1"/>
</dbReference>
<dbReference type="STRING" id="883156.HMPREF9282_00815"/>
<dbReference type="AlphaFoldDB" id="K9D3Z7"/>
<accession>K9D3Z7</accession>
<dbReference type="Proteomes" id="UP000009891">
    <property type="component" value="Unassembled WGS sequence"/>
</dbReference>
<dbReference type="eggNOG" id="ENOG502ZAR2">
    <property type="taxonomic scope" value="Bacteria"/>
</dbReference>
<evidence type="ECO:0000313" key="1">
    <source>
        <dbReference type="EMBL" id="EKU79018.1"/>
    </source>
</evidence>
<dbReference type="PATRIC" id="fig|883156.3.peg.801"/>
<protein>
    <recommendedName>
        <fullName evidence="3">DUF4116 domain-containing protein</fullName>
    </recommendedName>
</protein>
<organism evidence="1 2">
    <name type="scientific">Veillonella seminalis ACS-216-V-Col6b</name>
    <dbReference type="NCBI Taxonomy" id="883156"/>
    <lineage>
        <taxon>Bacteria</taxon>
        <taxon>Bacillati</taxon>
        <taxon>Bacillota</taxon>
        <taxon>Negativicutes</taxon>
        <taxon>Veillonellales</taxon>
        <taxon>Veillonellaceae</taxon>
        <taxon>Veillonella</taxon>
    </lineage>
</organism>
<name>K9D3Z7_9FIRM</name>
<comment type="caution">
    <text evidence="1">The sequence shown here is derived from an EMBL/GenBank/DDBJ whole genome shotgun (WGS) entry which is preliminary data.</text>
</comment>
<gene>
    <name evidence="1" type="ORF">HMPREF9282_00815</name>
</gene>
<proteinExistence type="predicted"/>
<keyword evidence="2" id="KW-1185">Reference proteome</keyword>
<evidence type="ECO:0000313" key="2">
    <source>
        <dbReference type="Proteomes" id="UP000009891"/>
    </source>
</evidence>